<feature type="transmembrane region" description="Helical" evidence="1">
    <location>
        <begin position="6"/>
        <end position="25"/>
    </location>
</feature>
<name>A0ABR9G4V8_9GAMM</name>
<accession>A0ABR9G4V8</accession>
<feature type="domain" description="Lipid A biosynthesis N-terminal" evidence="2">
    <location>
        <begin position="11"/>
        <end position="82"/>
    </location>
</feature>
<keyword evidence="4" id="KW-1185">Reference proteome</keyword>
<dbReference type="InterPro" id="IPR011499">
    <property type="entry name" value="Lipid_A_biosynth_N"/>
</dbReference>
<sequence>MGMFSNGWLVFGLLGQVIFTARFLLQWLYSEYKRHSAIPMAFWYASVLGGLILFCYACHKEDPVFITGQTGGLLIYLRNLQLRLREKKEQARLRVLMQVSRKFRASRSIVEVVHVGRQRVDRHRPVRTSLVRCALPGAVAV</sequence>
<evidence type="ECO:0000259" key="2">
    <source>
        <dbReference type="SMART" id="SM01259"/>
    </source>
</evidence>
<dbReference type="SMART" id="SM01259">
    <property type="entry name" value="LAB_N"/>
    <property type="match status" value="1"/>
</dbReference>
<dbReference type="EMBL" id="JACZZA010000001">
    <property type="protein sequence ID" value="MBE1159081.1"/>
    <property type="molecule type" value="Genomic_DNA"/>
</dbReference>
<gene>
    <name evidence="3" type="ORF">IGX34_01715</name>
</gene>
<keyword evidence="1" id="KW-1133">Transmembrane helix</keyword>
<dbReference type="Pfam" id="PF07578">
    <property type="entry name" value="LAB_N"/>
    <property type="match status" value="1"/>
</dbReference>
<proteinExistence type="predicted"/>
<evidence type="ECO:0000313" key="3">
    <source>
        <dbReference type="EMBL" id="MBE1159081.1"/>
    </source>
</evidence>
<organism evidence="3 4">
    <name type="scientific">Dyella acidiphila</name>
    <dbReference type="NCBI Taxonomy" id="2775866"/>
    <lineage>
        <taxon>Bacteria</taxon>
        <taxon>Pseudomonadati</taxon>
        <taxon>Pseudomonadota</taxon>
        <taxon>Gammaproteobacteria</taxon>
        <taxon>Lysobacterales</taxon>
        <taxon>Rhodanobacteraceae</taxon>
        <taxon>Dyella</taxon>
    </lineage>
</organism>
<keyword evidence="1" id="KW-0812">Transmembrane</keyword>
<dbReference type="Proteomes" id="UP000651010">
    <property type="component" value="Unassembled WGS sequence"/>
</dbReference>
<feature type="transmembrane region" description="Helical" evidence="1">
    <location>
        <begin position="37"/>
        <end position="57"/>
    </location>
</feature>
<keyword evidence="1" id="KW-0472">Membrane</keyword>
<evidence type="ECO:0000256" key="1">
    <source>
        <dbReference type="SAM" id="Phobius"/>
    </source>
</evidence>
<protein>
    <submittedName>
        <fullName evidence="3">Lipid-A-disaccharide synthase N-terminal domain-containing protein</fullName>
    </submittedName>
</protein>
<comment type="caution">
    <text evidence="3">The sequence shown here is derived from an EMBL/GenBank/DDBJ whole genome shotgun (WGS) entry which is preliminary data.</text>
</comment>
<evidence type="ECO:0000313" key="4">
    <source>
        <dbReference type="Proteomes" id="UP000651010"/>
    </source>
</evidence>
<dbReference type="Gene3D" id="1.20.1280.290">
    <property type="match status" value="1"/>
</dbReference>
<reference evidence="3 4" key="1">
    <citation type="submission" date="2020-09" db="EMBL/GenBank/DDBJ databases">
        <title>Dyella sp. 7MK23 isolated from forest soil.</title>
        <authorList>
            <person name="Fu J."/>
        </authorList>
    </citation>
    <scope>NUCLEOTIDE SEQUENCE [LARGE SCALE GENOMIC DNA]</scope>
    <source>
        <strain evidence="3 4">7MK23</strain>
    </source>
</reference>